<keyword evidence="2" id="KW-1185">Reference proteome</keyword>
<dbReference type="PROSITE" id="PS51257">
    <property type="entry name" value="PROKAR_LIPOPROTEIN"/>
    <property type="match status" value="1"/>
</dbReference>
<gene>
    <name evidence="1" type="ORF">SAMN05660226_03421</name>
</gene>
<accession>A0A1T5ELV9</accession>
<evidence type="ECO:0000313" key="1">
    <source>
        <dbReference type="EMBL" id="SKB85042.1"/>
    </source>
</evidence>
<sequence length="137" mass="15211">MERKVTFLVGLVAVLMVFACEKQTIMGSPEAESLQLEALRQEIDSLAAQYPCEDVTEWRFTAIGEKACGGPAGYIAYTTEMDTVAFLEKVATYTELQKAYNSKWDVVSDCMLLLPPSRIDCEDGKPKLVWDESLGDS</sequence>
<dbReference type="EMBL" id="FUYS01000010">
    <property type="protein sequence ID" value="SKB85042.1"/>
    <property type="molecule type" value="Genomic_DNA"/>
</dbReference>
<name>A0A1T5ELV9_9SPHI</name>
<organism evidence="1 2">
    <name type="scientific">Parapedobacter luteus</name>
    <dbReference type="NCBI Taxonomy" id="623280"/>
    <lineage>
        <taxon>Bacteria</taxon>
        <taxon>Pseudomonadati</taxon>
        <taxon>Bacteroidota</taxon>
        <taxon>Sphingobacteriia</taxon>
        <taxon>Sphingobacteriales</taxon>
        <taxon>Sphingobacteriaceae</taxon>
        <taxon>Parapedobacter</taxon>
    </lineage>
</organism>
<dbReference type="OrthoDB" id="5526158at2"/>
<evidence type="ECO:0000313" key="2">
    <source>
        <dbReference type="Proteomes" id="UP000190541"/>
    </source>
</evidence>
<protein>
    <submittedName>
        <fullName evidence="1">Uncharacterized protein</fullName>
    </submittedName>
</protein>
<dbReference type="RefSeq" id="WP_079718063.1">
    <property type="nucleotide sequence ID" value="NZ_FUYS01000010.1"/>
</dbReference>
<proteinExistence type="predicted"/>
<reference evidence="1 2" key="1">
    <citation type="submission" date="2017-02" db="EMBL/GenBank/DDBJ databases">
        <authorList>
            <person name="Peterson S.W."/>
        </authorList>
    </citation>
    <scope>NUCLEOTIDE SEQUENCE [LARGE SCALE GENOMIC DNA]</scope>
    <source>
        <strain evidence="1 2">DSM 22899</strain>
    </source>
</reference>
<dbReference type="AlphaFoldDB" id="A0A1T5ELV9"/>
<dbReference type="Proteomes" id="UP000190541">
    <property type="component" value="Unassembled WGS sequence"/>
</dbReference>